<dbReference type="CDD" id="cd00143">
    <property type="entry name" value="PP2Cc"/>
    <property type="match status" value="1"/>
</dbReference>
<dbReference type="PROSITE" id="PS01032">
    <property type="entry name" value="PPM_1"/>
    <property type="match status" value="1"/>
</dbReference>
<dbReference type="Proteomes" id="UP000807504">
    <property type="component" value="Unassembled WGS sequence"/>
</dbReference>
<evidence type="ECO:0000256" key="10">
    <source>
        <dbReference type="SAM" id="MobiDB-lite"/>
    </source>
</evidence>
<proteinExistence type="inferred from homology"/>
<evidence type="ECO:0000259" key="11">
    <source>
        <dbReference type="PROSITE" id="PS51746"/>
    </source>
</evidence>
<dbReference type="EMBL" id="JABXBU010000030">
    <property type="protein sequence ID" value="KAF8785732.1"/>
    <property type="molecule type" value="Genomic_DNA"/>
</dbReference>
<reference evidence="12" key="2">
    <citation type="submission" date="2020-06" db="EMBL/GenBank/DDBJ databases">
        <authorList>
            <person name="Sheffer M."/>
        </authorList>
    </citation>
    <scope>NUCLEOTIDE SEQUENCE</scope>
</reference>
<keyword evidence="5 9" id="KW-0378">Hydrolase</keyword>
<dbReference type="PANTHER" id="PTHR13832:SF803">
    <property type="entry name" value="PROTEIN PHOSPHATASE 1G"/>
    <property type="match status" value="1"/>
</dbReference>
<protein>
    <recommendedName>
        <fullName evidence="3">protein-serine/threonine phosphatase</fullName>
        <ecNumber evidence="3">3.1.3.16</ecNumber>
    </recommendedName>
</protein>
<dbReference type="OMA" id="CILIDFK"/>
<organism evidence="12 13">
    <name type="scientific">Argiope bruennichi</name>
    <name type="common">Wasp spider</name>
    <name type="synonym">Aranea bruennichi</name>
    <dbReference type="NCBI Taxonomy" id="94029"/>
    <lineage>
        <taxon>Eukaryota</taxon>
        <taxon>Metazoa</taxon>
        <taxon>Ecdysozoa</taxon>
        <taxon>Arthropoda</taxon>
        <taxon>Chelicerata</taxon>
        <taxon>Arachnida</taxon>
        <taxon>Araneae</taxon>
        <taxon>Araneomorphae</taxon>
        <taxon>Entelegynae</taxon>
        <taxon>Araneoidea</taxon>
        <taxon>Araneidae</taxon>
        <taxon>Argiope</taxon>
    </lineage>
</organism>
<feature type="domain" description="PPM-type phosphatase" evidence="11">
    <location>
        <begin position="27"/>
        <end position="321"/>
    </location>
</feature>
<dbReference type="PANTHER" id="PTHR13832">
    <property type="entry name" value="PROTEIN PHOSPHATASE 2C"/>
    <property type="match status" value="1"/>
</dbReference>
<dbReference type="Pfam" id="PF00481">
    <property type="entry name" value="PP2C"/>
    <property type="match status" value="1"/>
</dbReference>
<dbReference type="PROSITE" id="PS51746">
    <property type="entry name" value="PPM_2"/>
    <property type="match status" value="1"/>
</dbReference>
<sequence length="327" mass="36600">MARILHRFLPAAETDIEIETGSADELSYTAASMQGWRKNQEDRYICLPNFYENSCYFGVFDGHGGFVVAEFLKRRLHVEIKYFLRDGQDTETALHSGFLTCDSSMRTPETIDELNSIIEEHFGSSSDDDDDEDSSSSDSDEEIRQPAFACGSTATVAIIENNTIYVANVGDSRCVLSRDRIAIDLSKDHRPDDLEERIRITNAGGTVSQDGRINGSLNLSRGFGDFRFKSTCDTTQQMLSVEPFIKSIAIEENDEFLIIASDGIWNSMGSQDVVDFVTERFQDEECDLEEICKNIFHLNLSPNPIKEGTGCDNMTAIIVMLNNAENL</sequence>
<dbReference type="Gene3D" id="3.60.40.10">
    <property type="entry name" value="PPM-type phosphatase domain"/>
    <property type="match status" value="1"/>
</dbReference>
<dbReference type="InterPro" id="IPR001932">
    <property type="entry name" value="PPM-type_phosphatase-like_dom"/>
</dbReference>
<dbReference type="GO" id="GO:0046872">
    <property type="term" value="F:metal ion binding"/>
    <property type="evidence" value="ECO:0007669"/>
    <property type="project" value="UniProtKB-KW"/>
</dbReference>
<comment type="caution">
    <text evidence="12">The sequence shown here is derived from an EMBL/GenBank/DDBJ whole genome shotgun (WGS) entry which is preliminary data.</text>
</comment>
<evidence type="ECO:0000313" key="13">
    <source>
        <dbReference type="Proteomes" id="UP000807504"/>
    </source>
</evidence>
<evidence type="ECO:0000256" key="3">
    <source>
        <dbReference type="ARBA" id="ARBA00013081"/>
    </source>
</evidence>
<dbReference type="EC" id="3.1.3.16" evidence="3"/>
<dbReference type="SUPFAM" id="SSF81606">
    <property type="entry name" value="PP2C-like"/>
    <property type="match status" value="1"/>
</dbReference>
<evidence type="ECO:0000256" key="6">
    <source>
        <dbReference type="ARBA" id="ARBA00022842"/>
    </source>
</evidence>
<evidence type="ECO:0000256" key="4">
    <source>
        <dbReference type="ARBA" id="ARBA00022723"/>
    </source>
</evidence>
<accession>A0A8T0F5P4</accession>
<keyword evidence="6" id="KW-0460">Magnesium</keyword>
<dbReference type="InterPro" id="IPR000222">
    <property type="entry name" value="PP2C_BS"/>
</dbReference>
<keyword evidence="8" id="KW-0464">Manganese</keyword>
<evidence type="ECO:0000256" key="9">
    <source>
        <dbReference type="RuleBase" id="RU003465"/>
    </source>
</evidence>
<evidence type="ECO:0000313" key="12">
    <source>
        <dbReference type="EMBL" id="KAF8785732.1"/>
    </source>
</evidence>
<evidence type="ECO:0000256" key="1">
    <source>
        <dbReference type="ARBA" id="ARBA00001936"/>
    </source>
</evidence>
<dbReference type="InterPro" id="IPR015655">
    <property type="entry name" value="PP2C"/>
</dbReference>
<evidence type="ECO:0000256" key="5">
    <source>
        <dbReference type="ARBA" id="ARBA00022801"/>
    </source>
</evidence>
<comment type="similarity">
    <text evidence="2 9">Belongs to the PP2C family.</text>
</comment>
<feature type="compositionally biased region" description="Acidic residues" evidence="10">
    <location>
        <begin position="126"/>
        <end position="141"/>
    </location>
</feature>
<dbReference type="GO" id="GO:0004722">
    <property type="term" value="F:protein serine/threonine phosphatase activity"/>
    <property type="evidence" value="ECO:0007669"/>
    <property type="project" value="UniProtKB-EC"/>
</dbReference>
<keyword evidence="4" id="KW-0479">Metal-binding</keyword>
<dbReference type="OrthoDB" id="10264738at2759"/>
<evidence type="ECO:0000256" key="7">
    <source>
        <dbReference type="ARBA" id="ARBA00022912"/>
    </source>
</evidence>
<gene>
    <name evidence="12" type="ORF">HNY73_011242</name>
</gene>
<dbReference type="SMART" id="SM00332">
    <property type="entry name" value="PP2Cc"/>
    <property type="match status" value="1"/>
</dbReference>
<evidence type="ECO:0000256" key="8">
    <source>
        <dbReference type="ARBA" id="ARBA00023211"/>
    </source>
</evidence>
<keyword evidence="13" id="KW-1185">Reference proteome</keyword>
<evidence type="ECO:0000256" key="2">
    <source>
        <dbReference type="ARBA" id="ARBA00006702"/>
    </source>
</evidence>
<feature type="region of interest" description="Disordered" evidence="10">
    <location>
        <begin position="121"/>
        <end position="144"/>
    </location>
</feature>
<comment type="cofactor">
    <cofactor evidence="1">
        <name>Mn(2+)</name>
        <dbReference type="ChEBI" id="CHEBI:29035"/>
    </cofactor>
</comment>
<dbReference type="AlphaFoldDB" id="A0A8T0F5P4"/>
<keyword evidence="7 9" id="KW-0904">Protein phosphatase</keyword>
<reference evidence="12" key="1">
    <citation type="journal article" date="2020" name="bioRxiv">
        <title>Chromosome-level reference genome of the European wasp spider Argiope bruennichi: a resource for studies on range expansion and evolutionary adaptation.</title>
        <authorList>
            <person name="Sheffer M.M."/>
            <person name="Hoppe A."/>
            <person name="Krehenwinkel H."/>
            <person name="Uhl G."/>
            <person name="Kuss A.W."/>
            <person name="Jensen L."/>
            <person name="Jensen C."/>
            <person name="Gillespie R.G."/>
            <person name="Hoff K.J."/>
            <person name="Prost S."/>
        </authorList>
    </citation>
    <scope>NUCLEOTIDE SEQUENCE</scope>
</reference>
<name>A0A8T0F5P4_ARGBR</name>
<dbReference type="InterPro" id="IPR036457">
    <property type="entry name" value="PPM-type-like_dom_sf"/>
</dbReference>